<dbReference type="GO" id="GO:0000209">
    <property type="term" value="P:protein polyubiquitination"/>
    <property type="evidence" value="ECO:0007669"/>
    <property type="project" value="TreeGrafter"/>
</dbReference>
<dbReference type="InterPro" id="IPR001680">
    <property type="entry name" value="WD40_rpt"/>
</dbReference>
<dbReference type="Pfam" id="PF00400">
    <property type="entry name" value="WD40"/>
    <property type="match status" value="7"/>
</dbReference>
<protein>
    <submittedName>
        <fullName evidence="3">Uncharacterized protein</fullName>
    </submittedName>
</protein>
<accession>A0A8S1RN59</accession>
<organism evidence="3 4">
    <name type="scientific">Paramecium sonneborni</name>
    <dbReference type="NCBI Taxonomy" id="65129"/>
    <lineage>
        <taxon>Eukaryota</taxon>
        <taxon>Sar</taxon>
        <taxon>Alveolata</taxon>
        <taxon>Ciliophora</taxon>
        <taxon>Intramacronucleata</taxon>
        <taxon>Oligohymenophorea</taxon>
        <taxon>Peniculida</taxon>
        <taxon>Parameciidae</taxon>
        <taxon>Paramecium</taxon>
    </lineage>
</organism>
<dbReference type="OrthoDB" id="338608at2759"/>
<dbReference type="InterPro" id="IPR051983">
    <property type="entry name" value="WSB_SOCS-box_domain"/>
</dbReference>
<dbReference type="PANTHER" id="PTHR15622:SF2">
    <property type="entry name" value="U4_U6 SMALL NUCLEAR RIBONUCLEOPROTEIN PRP4"/>
    <property type="match status" value="1"/>
</dbReference>
<dbReference type="EMBL" id="CAJJDN010000188">
    <property type="protein sequence ID" value="CAD8128379.1"/>
    <property type="molecule type" value="Genomic_DNA"/>
</dbReference>
<feature type="repeat" description="WD" evidence="2">
    <location>
        <begin position="358"/>
        <end position="399"/>
    </location>
</feature>
<dbReference type="SMART" id="SM00320">
    <property type="entry name" value="WD40"/>
    <property type="match status" value="7"/>
</dbReference>
<evidence type="ECO:0000313" key="4">
    <source>
        <dbReference type="Proteomes" id="UP000692954"/>
    </source>
</evidence>
<feature type="repeat" description="WD" evidence="2">
    <location>
        <begin position="274"/>
        <end position="308"/>
    </location>
</feature>
<dbReference type="PROSITE" id="PS50082">
    <property type="entry name" value="WD_REPEATS_2"/>
    <property type="match status" value="5"/>
</dbReference>
<dbReference type="AlphaFoldDB" id="A0A8S1RN59"/>
<evidence type="ECO:0000256" key="2">
    <source>
        <dbReference type="PROSITE-ProRule" id="PRU00221"/>
    </source>
</evidence>
<proteinExistence type="predicted"/>
<evidence type="ECO:0000256" key="1">
    <source>
        <dbReference type="ARBA" id="ARBA00022786"/>
    </source>
</evidence>
<keyword evidence="2" id="KW-0853">WD repeat</keyword>
<dbReference type="PROSITE" id="PS50294">
    <property type="entry name" value="WD_REPEATS_REGION"/>
    <property type="match status" value="4"/>
</dbReference>
<feature type="repeat" description="WD" evidence="2">
    <location>
        <begin position="234"/>
        <end position="273"/>
    </location>
</feature>
<dbReference type="PROSITE" id="PS00678">
    <property type="entry name" value="WD_REPEATS_1"/>
    <property type="match status" value="2"/>
</dbReference>
<keyword evidence="1" id="KW-0833">Ubl conjugation pathway</keyword>
<feature type="repeat" description="WD" evidence="2">
    <location>
        <begin position="316"/>
        <end position="357"/>
    </location>
</feature>
<gene>
    <name evidence="3" type="ORF">PSON_ATCC_30995.1.T1880006</name>
</gene>
<reference evidence="3" key="1">
    <citation type="submission" date="2021-01" db="EMBL/GenBank/DDBJ databases">
        <authorList>
            <consortium name="Genoscope - CEA"/>
            <person name="William W."/>
        </authorList>
    </citation>
    <scope>NUCLEOTIDE SEQUENCE</scope>
</reference>
<comment type="caution">
    <text evidence="3">The sequence shown here is derived from an EMBL/GenBank/DDBJ whole genome shotgun (WGS) entry which is preliminary data.</text>
</comment>
<sequence length="590" mass="67857">MLQLIDIYLLQNQNFTTEVKAQYISTFIYKLIAKQFPNEQFCQISSGNFRLTITTLVVTISLSYYGMLKQDNKKLNSTVIELLSTQFVFLLIVYMGCQDQKKKAKLNVQNQGANSVCFPPDGTILAASSKDYSIRLSDVKTEEQKAKLESHRGIINSICFSPDGTMLASSIQSREYFIRLWDVKKSRKRTKLDAHNKGVNSVCFSLDGTILASCGQSNFISLWDFKTGQLKTQLDAHTTQVYSICFSPDGTKLVSVDRLIFLWNVKTQQQKAQLNDYCGSFFSVCFSPDGNTLAFGSVDKSVHLWDVNARLKQSKFDGHSGTVCSVCFSLDGTILASGNYDNSIYLWDAETGQQKAKLDGHCGQVQQICFSNDGTTLASGSYDCSIRLWDVKKYNKLNLKISDTKIQKLNLKLPSIKTILLQKLQLILLFSQYPNQPYFKHKELQFLRASLKINQKQILKSQLNKEEVQFWKICQTVFICQQYQQTQLFSQLFLPLFQQALIILSILIQKQIFHLQEFEYQLKSKIEACYLEIQQIIEFSFDRIDNYFDQTIDDVQKNFSSKFKESQQLILPQQFVQLSIKRFRKLKIYQ</sequence>
<dbReference type="InterPro" id="IPR019775">
    <property type="entry name" value="WD40_repeat_CS"/>
</dbReference>
<dbReference type="PANTHER" id="PTHR15622">
    <property type="entry name" value="WD40 REPEAT PROTEIN"/>
    <property type="match status" value="1"/>
</dbReference>
<dbReference type="Proteomes" id="UP000692954">
    <property type="component" value="Unassembled WGS sequence"/>
</dbReference>
<name>A0A8S1RN59_9CILI</name>
<evidence type="ECO:0000313" key="3">
    <source>
        <dbReference type="EMBL" id="CAD8128379.1"/>
    </source>
</evidence>
<feature type="repeat" description="WD" evidence="2">
    <location>
        <begin position="192"/>
        <end position="233"/>
    </location>
</feature>
<keyword evidence="4" id="KW-1185">Reference proteome</keyword>
<dbReference type="CDD" id="cd00200">
    <property type="entry name" value="WD40"/>
    <property type="match status" value="1"/>
</dbReference>